<evidence type="ECO:0000313" key="2">
    <source>
        <dbReference type="EMBL" id="BDU72075.1"/>
    </source>
</evidence>
<proteinExistence type="predicted"/>
<name>A0AA48GQ12_9BACT</name>
<dbReference type="RefSeq" id="WP_316414981.1">
    <property type="nucleotide sequence ID" value="NZ_AP027080.1"/>
</dbReference>
<dbReference type="EMBL" id="AP027080">
    <property type="protein sequence ID" value="BDU72075.1"/>
    <property type="molecule type" value="Genomic_DNA"/>
</dbReference>
<dbReference type="KEGG" id="msil:METEAL_12490"/>
<evidence type="ECO:0000256" key="1">
    <source>
        <dbReference type="SAM" id="MobiDB-lite"/>
    </source>
</evidence>
<dbReference type="AlphaFoldDB" id="A0AA48GQ12"/>
<keyword evidence="3" id="KW-1185">Reference proteome</keyword>
<protein>
    <submittedName>
        <fullName evidence="2">Uncharacterized protein</fullName>
    </submittedName>
</protein>
<dbReference type="Proteomes" id="UP001238179">
    <property type="component" value="Chromosome"/>
</dbReference>
<gene>
    <name evidence="2" type="ORF">METEAL_12490</name>
</gene>
<accession>A0AA48GQ12</accession>
<feature type="compositionally biased region" description="Pro residues" evidence="1">
    <location>
        <begin position="55"/>
        <end position="67"/>
    </location>
</feature>
<sequence>MDENLQASLKHLLQQWVDTRQQALLERVMLAWSDGIGQLAPDEALLESIQAAMPVPEPPPAPEPPPDTDGDLGAGLDLLENAHTQGEVLKHLLDATQRFVERSALFVLKQGIATAFAHRGFDGESPRAGSPVVPPPDLEELLSGRALFVAGPGPAYQALLAPLSRFQARDILILPLRLRKRIVALLLVDSGLQAAIDHPNHVRALALCAEARLSFLAGVKDEERSAPVESHPSTLTQRIPDAIAEPQGAPLDPRVRQNAERSARVLVGDIELYFPAKVTQGQQDGSLYPVLKDELDRSRASFVERYGIDLENQHQIFYHTVVQQLCAGDPSRLGPAPWGAH</sequence>
<organism evidence="2 3">
    <name type="scientific">Mesoterricola silvestris</name>
    <dbReference type="NCBI Taxonomy" id="2927979"/>
    <lineage>
        <taxon>Bacteria</taxon>
        <taxon>Pseudomonadati</taxon>
        <taxon>Acidobacteriota</taxon>
        <taxon>Holophagae</taxon>
        <taxon>Holophagales</taxon>
        <taxon>Holophagaceae</taxon>
        <taxon>Mesoterricola</taxon>
    </lineage>
</organism>
<reference evidence="3" key="1">
    <citation type="journal article" date="2023" name="Int. J. Syst. Evol. Microbiol.">
        <title>Mesoterricola silvestris gen. nov., sp. nov., Mesoterricola sediminis sp. nov., Geothrix oryzae sp. nov., Geothrix edaphica sp. nov., Geothrix rubra sp. nov., and Geothrix limicola sp. nov., six novel members of Acidobacteriota isolated from soils.</title>
        <authorList>
            <person name="Itoh H."/>
            <person name="Sugisawa Y."/>
            <person name="Mise K."/>
            <person name="Xu Z."/>
            <person name="Kuniyasu M."/>
            <person name="Ushijima N."/>
            <person name="Kawano K."/>
            <person name="Kobayashi E."/>
            <person name="Shiratori Y."/>
            <person name="Masuda Y."/>
            <person name="Senoo K."/>
        </authorList>
    </citation>
    <scope>NUCLEOTIDE SEQUENCE [LARGE SCALE GENOMIC DNA]</scope>
    <source>
        <strain evidence="3">W79</strain>
    </source>
</reference>
<evidence type="ECO:0000313" key="3">
    <source>
        <dbReference type="Proteomes" id="UP001238179"/>
    </source>
</evidence>
<feature type="region of interest" description="Disordered" evidence="1">
    <location>
        <begin position="53"/>
        <end position="75"/>
    </location>
</feature>